<feature type="region of interest" description="Disordered" evidence="2">
    <location>
        <begin position="716"/>
        <end position="737"/>
    </location>
</feature>
<feature type="domain" description="SWIM-type" evidence="3">
    <location>
        <begin position="101"/>
        <end position="133"/>
    </location>
</feature>
<protein>
    <submittedName>
        <fullName evidence="4">Serine/threonine-protein phosphatase 7 long form-like</fullName>
    </submittedName>
</protein>
<dbReference type="InterPro" id="IPR007527">
    <property type="entry name" value="Znf_SWIM"/>
</dbReference>
<evidence type="ECO:0000259" key="3">
    <source>
        <dbReference type="PROSITE" id="PS50966"/>
    </source>
</evidence>
<comment type="caution">
    <text evidence="4">The sequence shown here is derived from an EMBL/GenBank/DDBJ whole genome shotgun (WGS) entry which is preliminary data.</text>
</comment>
<dbReference type="PANTHER" id="PTHR46033">
    <property type="entry name" value="PROTEIN MAIN-LIKE 2"/>
    <property type="match status" value="1"/>
</dbReference>
<dbReference type="InterPro" id="IPR044824">
    <property type="entry name" value="MAIN-like"/>
</dbReference>
<dbReference type="Proteomes" id="UP000288805">
    <property type="component" value="Unassembled WGS sequence"/>
</dbReference>
<evidence type="ECO:0000313" key="4">
    <source>
        <dbReference type="EMBL" id="RVW41116.1"/>
    </source>
</evidence>
<accession>A0A438E002</accession>
<reference evidence="4 5" key="1">
    <citation type="journal article" date="2018" name="PLoS Genet.">
        <title>Population sequencing reveals clonal diversity and ancestral inbreeding in the grapevine cultivar Chardonnay.</title>
        <authorList>
            <person name="Roach M.J."/>
            <person name="Johnson D.L."/>
            <person name="Bohlmann J."/>
            <person name="van Vuuren H.J."/>
            <person name="Jones S.J."/>
            <person name="Pretorius I.S."/>
            <person name="Schmidt S.A."/>
            <person name="Borneman A.R."/>
        </authorList>
    </citation>
    <scope>NUCLEOTIDE SEQUENCE [LARGE SCALE GENOMIC DNA]</scope>
    <source>
        <strain evidence="5">cv. Chardonnay</strain>
        <tissue evidence="4">Leaf</tissue>
    </source>
</reference>
<evidence type="ECO:0000256" key="2">
    <source>
        <dbReference type="SAM" id="MobiDB-lite"/>
    </source>
</evidence>
<dbReference type="PANTHER" id="PTHR46033:SF8">
    <property type="entry name" value="PROTEIN MAINTENANCE OF MERISTEMS-LIKE"/>
    <property type="match status" value="1"/>
</dbReference>
<name>A0A438E002_VITVI</name>
<gene>
    <name evidence="4" type="primary">MAIL3_179</name>
    <name evidence="4" type="ORF">CK203_069716</name>
</gene>
<keyword evidence="1" id="KW-0479">Metal-binding</keyword>
<evidence type="ECO:0000313" key="5">
    <source>
        <dbReference type="Proteomes" id="UP000288805"/>
    </source>
</evidence>
<evidence type="ECO:0000256" key="1">
    <source>
        <dbReference type="PROSITE-ProRule" id="PRU00325"/>
    </source>
</evidence>
<dbReference type="Pfam" id="PF10536">
    <property type="entry name" value="PMD"/>
    <property type="match status" value="1"/>
</dbReference>
<dbReference type="GO" id="GO:0008270">
    <property type="term" value="F:zinc ion binding"/>
    <property type="evidence" value="ECO:0007669"/>
    <property type="project" value="UniProtKB-KW"/>
</dbReference>
<keyword evidence="1" id="KW-0863">Zinc-finger</keyword>
<dbReference type="PROSITE" id="PS50966">
    <property type="entry name" value="ZF_SWIM"/>
    <property type="match status" value="1"/>
</dbReference>
<dbReference type="InterPro" id="IPR019557">
    <property type="entry name" value="AminoTfrase-like_pln_mobile"/>
</dbReference>
<dbReference type="AlphaFoldDB" id="A0A438E002"/>
<organism evidence="4 5">
    <name type="scientific">Vitis vinifera</name>
    <name type="common">Grape</name>
    <dbReference type="NCBI Taxonomy" id="29760"/>
    <lineage>
        <taxon>Eukaryota</taxon>
        <taxon>Viridiplantae</taxon>
        <taxon>Streptophyta</taxon>
        <taxon>Embryophyta</taxon>
        <taxon>Tracheophyta</taxon>
        <taxon>Spermatophyta</taxon>
        <taxon>Magnoliopsida</taxon>
        <taxon>eudicotyledons</taxon>
        <taxon>Gunneridae</taxon>
        <taxon>Pentapetalae</taxon>
        <taxon>rosids</taxon>
        <taxon>Vitales</taxon>
        <taxon>Vitaceae</taxon>
        <taxon>Viteae</taxon>
        <taxon>Vitis</taxon>
    </lineage>
</organism>
<proteinExistence type="predicted"/>
<keyword evidence="1" id="KW-0862">Zinc</keyword>
<sequence>MTTNMSEVFNGVFKEARNLPITALVQLTFYRVNSYFTVRREHGASRFASGEEFTPHIDAKIKAKVVKAGAHEVLLYGHVVGHFHVKTRHSIGNSNRKPRTYHVTLQTGSCTCNKTLLLGFPCSYILAAYDCRAIDFRQFVQGYYTTRAYLSTWAPLFYPIFDELEWPQYNGPIIVPLDSMKRLTSGRPKSSHLYNEMDARETRTVQTCGVCKQSGHNRRSCPNRETNDKNMDTPLFRARLDPEDTFVLTLQHRHRSSTIRVDPDMERWRPETHTFHMPVGEMTITLQDVAILFGLRVHDHSVIGSIDIDWHALCEELLGVRLTETNIRGLSLTVKFITTHFSHLPPRVVDEVTLQRHARAYLLFWGSATLAHLYRELCRASLDSAESIVGPLHLLQGLQVGRPSRSLPHVPVPVDERFPPNALGSRWRVPLSHTDTPHHALVTYRDEFDRQRSDQLYTDDILALLPDICLADQDIWWTMSPLIFFYIVEWHRPERVLRQFGLIQGIPSTPPIDSDLHSIDRCGRPQFDWRLYHEHYVALWEARGDHIVTTEPIGPHMDYHASYMTWYRCITHRFITPMNDFGPMRYHATALSAHLLIKTMTSIISRGGHVLEDSDTDACRTGIVDIIRMTTNVMCIIREDYRFPHVEHGGDRSPTQSTVARPPLVRGRSTSRGKGRYSSCQPITSLLPPPPPLFPALAPSQTDVLHVSHAVPATVREERPKRKRVPVTHGFSPCGGI</sequence>
<dbReference type="GO" id="GO:0010073">
    <property type="term" value="P:meristem maintenance"/>
    <property type="evidence" value="ECO:0007669"/>
    <property type="project" value="InterPro"/>
</dbReference>
<feature type="region of interest" description="Disordered" evidence="2">
    <location>
        <begin position="647"/>
        <end position="681"/>
    </location>
</feature>
<dbReference type="EMBL" id="QGNW01001445">
    <property type="protein sequence ID" value="RVW41116.1"/>
    <property type="molecule type" value="Genomic_DNA"/>
</dbReference>